<evidence type="ECO:0000313" key="17">
    <source>
        <dbReference type="Proteomes" id="UP000662572"/>
    </source>
</evidence>
<dbReference type="GO" id="GO:0009279">
    <property type="term" value="C:cell outer membrane"/>
    <property type="evidence" value="ECO:0007669"/>
    <property type="project" value="UniProtKB-SubCell"/>
</dbReference>
<organism evidence="16 17">
    <name type="scientific">Asticcacaulis endophyticus</name>
    <dbReference type="NCBI Taxonomy" id="1395890"/>
    <lineage>
        <taxon>Bacteria</taxon>
        <taxon>Pseudomonadati</taxon>
        <taxon>Pseudomonadota</taxon>
        <taxon>Alphaproteobacteria</taxon>
        <taxon>Caulobacterales</taxon>
        <taxon>Caulobacteraceae</taxon>
        <taxon>Asticcacaulis</taxon>
    </lineage>
</organism>
<evidence type="ECO:0000256" key="13">
    <source>
        <dbReference type="SAM" id="SignalP"/>
    </source>
</evidence>
<comment type="similarity">
    <text evidence="10 12">Belongs to the TonB-dependent receptor family.</text>
</comment>
<feature type="signal peptide" evidence="13">
    <location>
        <begin position="1"/>
        <end position="25"/>
    </location>
</feature>
<dbReference type="InterPro" id="IPR039426">
    <property type="entry name" value="TonB-dep_rcpt-like"/>
</dbReference>
<dbReference type="PANTHER" id="PTHR30069:SF29">
    <property type="entry name" value="HEMOGLOBIN AND HEMOGLOBIN-HAPTOGLOBIN-BINDING PROTEIN 1-RELATED"/>
    <property type="match status" value="1"/>
</dbReference>
<evidence type="ECO:0000256" key="12">
    <source>
        <dbReference type="RuleBase" id="RU003357"/>
    </source>
</evidence>
<dbReference type="GO" id="GO:0015344">
    <property type="term" value="F:siderophore uptake transmembrane transporter activity"/>
    <property type="evidence" value="ECO:0007669"/>
    <property type="project" value="TreeGrafter"/>
</dbReference>
<dbReference type="RefSeq" id="WP_189484494.1">
    <property type="nucleotide sequence ID" value="NZ_BMZB01000001.1"/>
</dbReference>
<dbReference type="EMBL" id="BMZB01000001">
    <property type="protein sequence ID" value="GGZ20807.1"/>
    <property type="molecule type" value="Genomic_DNA"/>
</dbReference>
<dbReference type="Gene3D" id="2.170.130.10">
    <property type="entry name" value="TonB-dependent receptor, plug domain"/>
    <property type="match status" value="1"/>
</dbReference>
<dbReference type="InterPro" id="IPR037066">
    <property type="entry name" value="Plug_dom_sf"/>
</dbReference>
<dbReference type="Pfam" id="PF00593">
    <property type="entry name" value="TonB_dep_Rec_b-barrel"/>
    <property type="match status" value="1"/>
</dbReference>
<evidence type="ECO:0000256" key="8">
    <source>
        <dbReference type="ARBA" id="ARBA00023170"/>
    </source>
</evidence>
<protein>
    <submittedName>
        <fullName evidence="16">TonB-dependent receptor</fullName>
    </submittedName>
</protein>
<dbReference type="PROSITE" id="PS52016">
    <property type="entry name" value="TONB_DEPENDENT_REC_3"/>
    <property type="match status" value="1"/>
</dbReference>
<dbReference type="Pfam" id="PF07715">
    <property type="entry name" value="Plug"/>
    <property type="match status" value="1"/>
</dbReference>
<dbReference type="InterPro" id="IPR010917">
    <property type="entry name" value="TonB_rcpt_CS"/>
</dbReference>
<dbReference type="SUPFAM" id="SSF56935">
    <property type="entry name" value="Porins"/>
    <property type="match status" value="1"/>
</dbReference>
<dbReference type="Proteomes" id="UP000662572">
    <property type="component" value="Unassembled WGS sequence"/>
</dbReference>
<evidence type="ECO:0000256" key="2">
    <source>
        <dbReference type="ARBA" id="ARBA00022448"/>
    </source>
</evidence>
<dbReference type="PANTHER" id="PTHR30069">
    <property type="entry name" value="TONB-DEPENDENT OUTER MEMBRANE RECEPTOR"/>
    <property type="match status" value="1"/>
</dbReference>
<dbReference type="Gene3D" id="2.40.170.20">
    <property type="entry name" value="TonB-dependent receptor, beta-barrel domain"/>
    <property type="match status" value="1"/>
</dbReference>
<evidence type="ECO:0000256" key="9">
    <source>
        <dbReference type="ARBA" id="ARBA00023237"/>
    </source>
</evidence>
<keyword evidence="5 13" id="KW-0732">Signal</keyword>
<evidence type="ECO:0000256" key="10">
    <source>
        <dbReference type="PROSITE-ProRule" id="PRU01360"/>
    </source>
</evidence>
<dbReference type="InterPro" id="IPR000531">
    <property type="entry name" value="Beta-barrel_TonB"/>
</dbReference>
<name>A0A918PST1_9CAUL</name>
<reference evidence="16" key="1">
    <citation type="journal article" date="2014" name="Int. J. Syst. Evol. Microbiol.">
        <title>Complete genome sequence of Corynebacterium casei LMG S-19264T (=DSM 44701T), isolated from a smear-ripened cheese.</title>
        <authorList>
            <consortium name="US DOE Joint Genome Institute (JGI-PGF)"/>
            <person name="Walter F."/>
            <person name="Albersmeier A."/>
            <person name="Kalinowski J."/>
            <person name="Ruckert C."/>
        </authorList>
    </citation>
    <scope>NUCLEOTIDE SEQUENCE</scope>
    <source>
        <strain evidence="16">KCTC 32296</strain>
    </source>
</reference>
<evidence type="ECO:0000256" key="6">
    <source>
        <dbReference type="ARBA" id="ARBA00023077"/>
    </source>
</evidence>
<evidence type="ECO:0000256" key="7">
    <source>
        <dbReference type="ARBA" id="ARBA00023136"/>
    </source>
</evidence>
<evidence type="ECO:0000313" key="16">
    <source>
        <dbReference type="EMBL" id="GGZ20807.1"/>
    </source>
</evidence>
<feature type="domain" description="TonB-dependent receptor plug" evidence="15">
    <location>
        <begin position="55"/>
        <end position="162"/>
    </location>
</feature>
<sequence length="808" mass="88598">MKFNKALILASSALAGLFVANTATAQSTASQEIDRITEVVVAGNRNVGANKRERGPKAKTTIGQDSLLKDASGNTFADALNTIPGYNFTSNDAYGSSGGEIMMRGLDSARVSIAVDGLQLNDSGNYAVYTNQMIDSELLCSASVSTGATDIDSMSSSATGGTVNVATCIPNEDFGTTLKLAYGEEEHKYGFVKVDSGAFGPFGTRAYIAYTGTHTDTWANEVNMNDEGKLQKNQYNAMVYQNIGDKGSFISAAVHWNENRNNFMPRQSKAQISTMGYGNDTFQNRATINPSDTGNVRIKSKWVINDKLTLTVDPSFQYTMALGGSTGTINENSAQLRGSLFSTVPYVDVDGNGVSNVVQLYRPNITNTMRYSLQSAAIYRFNDLSTFLLSASFDRARHRQSGEQVLRNADGSAPNVFAGKVDHDLRIATADGSILRRRDRLSYADVDVISGEYRGRFFEEKLFVSAGIRHQKLERELNQNCYSPVAGGGSNNPYCTTQNIATTTPTADSDVNVVTLQGSGSTRYFTPYQRTVSFSKTMPNVGVTWNFDHGGQIFGTFAQSMSAPRTDVYYNVVLIDNAMRVKNPNPEISDTFELGYRYAQSNFNATATIYSATDKDRIVQAYDAETDTYTDTNVGEVKRKGFEAYTNYSPVENLVLNAGLTWTDTEMQGDIPNGTTAVIPTKGKSLTGMPEWMWTVGMDFDITSNLNLNLNAKYVGDRFYSYVNDEVAPKYTVWNASMRYDLQQFRKGTYVQLNVQNLFDEKYLHGTGYVDNQKPYVNNIGANVAGASAVLYQLGAPRTISATLRTQF</sequence>
<dbReference type="GO" id="GO:0044718">
    <property type="term" value="P:siderophore transmembrane transport"/>
    <property type="evidence" value="ECO:0007669"/>
    <property type="project" value="TreeGrafter"/>
</dbReference>
<feature type="domain" description="TonB-dependent receptor-like beta-barrel" evidence="14">
    <location>
        <begin position="275"/>
        <end position="758"/>
    </location>
</feature>
<evidence type="ECO:0000259" key="14">
    <source>
        <dbReference type="Pfam" id="PF00593"/>
    </source>
</evidence>
<keyword evidence="9 10" id="KW-0998">Cell outer membrane</keyword>
<comment type="caution">
    <text evidence="16">The sequence shown here is derived from an EMBL/GenBank/DDBJ whole genome shotgun (WGS) entry which is preliminary data.</text>
</comment>
<evidence type="ECO:0000256" key="11">
    <source>
        <dbReference type="PROSITE-ProRule" id="PRU10144"/>
    </source>
</evidence>
<feature type="chain" id="PRO_5036941463" evidence="13">
    <location>
        <begin position="26"/>
        <end position="808"/>
    </location>
</feature>
<comment type="subcellular location">
    <subcellularLocation>
        <location evidence="1 10">Cell outer membrane</location>
        <topology evidence="1 10">Multi-pass membrane protein</topology>
    </subcellularLocation>
</comment>
<evidence type="ECO:0000256" key="5">
    <source>
        <dbReference type="ARBA" id="ARBA00022729"/>
    </source>
</evidence>
<keyword evidence="4 10" id="KW-0812">Transmembrane</keyword>
<dbReference type="AlphaFoldDB" id="A0A918PST1"/>
<keyword evidence="3 10" id="KW-1134">Transmembrane beta strand</keyword>
<evidence type="ECO:0000256" key="4">
    <source>
        <dbReference type="ARBA" id="ARBA00022692"/>
    </source>
</evidence>
<evidence type="ECO:0000256" key="3">
    <source>
        <dbReference type="ARBA" id="ARBA00022452"/>
    </source>
</evidence>
<keyword evidence="8 16" id="KW-0675">Receptor</keyword>
<evidence type="ECO:0000256" key="1">
    <source>
        <dbReference type="ARBA" id="ARBA00004571"/>
    </source>
</evidence>
<dbReference type="InterPro" id="IPR012910">
    <property type="entry name" value="Plug_dom"/>
</dbReference>
<keyword evidence="17" id="KW-1185">Reference proteome</keyword>
<evidence type="ECO:0000259" key="15">
    <source>
        <dbReference type="Pfam" id="PF07715"/>
    </source>
</evidence>
<dbReference type="PROSITE" id="PS01156">
    <property type="entry name" value="TONB_DEPENDENT_REC_2"/>
    <property type="match status" value="1"/>
</dbReference>
<dbReference type="InterPro" id="IPR036942">
    <property type="entry name" value="Beta-barrel_TonB_sf"/>
</dbReference>
<keyword evidence="2 10" id="KW-0813">Transport</keyword>
<gene>
    <name evidence="16" type="ORF">GCM10011273_01780</name>
</gene>
<keyword evidence="7 10" id="KW-0472">Membrane</keyword>
<feature type="short sequence motif" description="TonB C-terminal box" evidence="11">
    <location>
        <begin position="791"/>
        <end position="808"/>
    </location>
</feature>
<keyword evidence="6 12" id="KW-0798">TonB box</keyword>
<proteinExistence type="inferred from homology"/>
<accession>A0A918PST1</accession>
<reference evidence="16" key="2">
    <citation type="submission" date="2020-09" db="EMBL/GenBank/DDBJ databases">
        <authorList>
            <person name="Sun Q."/>
            <person name="Kim S."/>
        </authorList>
    </citation>
    <scope>NUCLEOTIDE SEQUENCE</scope>
    <source>
        <strain evidence="16">KCTC 32296</strain>
    </source>
</reference>